<dbReference type="RefSeq" id="WP_257959165.1">
    <property type="nucleotide sequence ID" value="NZ_CP102780.1"/>
</dbReference>
<proteinExistence type="predicted"/>
<evidence type="ECO:0000313" key="1">
    <source>
        <dbReference type="EMBL" id="UVA79993.1"/>
    </source>
</evidence>
<dbReference type="EMBL" id="CP102780">
    <property type="protein sequence ID" value="UVA79993.1"/>
    <property type="molecule type" value="Genomic_DNA"/>
</dbReference>
<reference evidence="1" key="1">
    <citation type="submission" date="2022-08" db="EMBL/GenBank/DDBJ databases">
        <title>Multi-unit outbreak of Pandoraea commovens among non-cystic fibrosis intensive care patients from 2019 to 2021 in Berlin, Germany.</title>
        <authorList>
            <person name="Menzel P."/>
        </authorList>
    </citation>
    <scope>NUCLEOTIDE SEQUENCE</scope>
    <source>
        <strain evidence="1">LB-19-202-79</strain>
    </source>
</reference>
<sequence>MSTNAHDFIISRLSQWDGARMKLMTLKLDCFNAGYTAVVFNDALSDLVDSGQVEVEGSFAKLA</sequence>
<protein>
    <submittedName>
        <fullName evidence="1">Uncharacterized protein</fullName>
    </submittedName>
</protein>
<organism evidence="1 2">
    <name type="scientific">Pandoraea commovens</name>
    <dbReference type="NCBI Taxonomy" id="2508289"/>
    <lineage>
        <taxon>Bacteria</taxon>
        <taxon>Pseudomonadati</taxon>
        <taxon>Pseudomonadota</taxon>
        <taxon>Betaproteobacteria</taxon>
        <taxon>Burkholderiales</taxon>
        <taxon>Burkholderiaceae</taxon>
        <taxon>Pandoraea</taxon>
    </lineage>
</organism>
<gene>
    <name evidence="1" type="ORF">NTU39_02870</name>
</gene>
<evidence type="ECO:0000313" key="2">
    <source>
        <dbReference type="Proteomes" id="UP001058980"/>
    </source>
</evidence>
<dbReference type="Proteomes" id="UP001058980">
    <property type="component" value="Chromosome"/>
</dbReference>
<keyword evidence="2" id="KW-1185">Reference proteome</keyword>
<name>A0ABY5QIK9_9BURK</name>
<accession>A0ABY5QIK9</accession>